<evidence type="ECO:0000313" key="4">
    <source>
        <dbReference type="Proteomes" id="UP000218181"/>
    </source>
</evidence>
<dbReference type="InterPro" id="IPR036291">
    <property type="entry name" value="NAD(P)-bd_dom_sf"/>
</dbReference>
<dbReference type="RefSeq" id="WP_096817280.1">
    <property type="nucleotide sequence ID" value="NZ_JXJU01000002.1"/>
</dbReference>
<dbReference type="OrthoDB" id="9776294at2"/>
<dbReference type="Proteomes" id="UP000218181">
    <property type="component" value="Unassembled WGS sequence"/>
</dbReference>
<dbReference type="InterPro" id="IPR036721">
    <property type="entry name" value="RCK_C_sf"/>
</dbReference>
<dbReference type="GO" id="GO:0008324">
    <property type="term" value="F:monoatomic cation transmembrane transporter activity"/>
    <property type="evidence" value="ECO:0007669"/>
    <property type="project" value="InterPro"/>
</dbReference>
<gene>
    <name evidence="3" type="ORF">RT41_GL000835</name>
</gene>
<comment type="caution">
    <text evidence="3">The sequence shown here is derived from an EMBL/GenBank/DDBJ whole genome shotgun (WGS) entry which is preliminary data.</text>
</comment>
<dbReference type="Gene3D" id="3.30.70.1450">
    <property type="entry name" value="Regulator of K+ conductance, C-terminal domain"/>
    <property type="match status" value="1"/>
</dbReference>
<dbReference type="SUPFAM" id="SSF51735">
    <property type="entry name" value="NAD(P)-binding Rossmann-fold domains"/>
    <property type="match status" value="1"/>
</dbReference>
<accession>A0A2A5RNW7</accession>
<evidence type="ECO:0000259" key="2">
    <source>
        <dbReference type="PROSITE" id="PS51202"/>
    </source>
</evidence>
<proteinExistence type="predicted"/>
<name>A0A2A5RNW7_9LACT</name>
<feature type="domain" description="RCK N-terminal" evidence="1">
    <location>
        <begin position="7"/>
        <end position="124"/>
    </location>
</feature>
<organism evidence="3 4">
    <name type="scientific">Lactococcus fujiensis JCM 16395</name>
    <dbReference type="NCBI Taxonomy" id="1291764"/>
    <lineage>
        <taxon>Bacteria</taxon>
        <taxon>Bacillati</taxon>
        <taxon>Bacillota</taxon>
        <taxon>Bacilli</taxon>
        <taxon>Lactobacillales</taxon>
        <taxon>Streptococcaceae</taxon>
        <taxon>Lactococcus</taxon>
    </lineage>
</organism>
<dbReference type="Pfam" id="PF02254">
    <property type="entry name" value="TrkA_N"/>
    <property type="match status" value="1"/>
</dbReference>
<dbReference type="AlphaFoldDB" id="A0A2A5RNW7"/>
<dbReference type="STRING" id="1291764.GCA_001311235_01003"/>
<dbReference type="PROSITE" id="PS51201">
    <property type="entry name" value="RCK_N"/>
    <property type="match status" value="1"/>
</dbReference>
<dbReference type="InterPro" id="IPR050721">
    <property type="entry name" value="Trk_Ktr_HKT_K-transport"/>
</dbReference>
<dbReference type="PANTHER" id="PTHR43833:SF7">
    <property type="entry name" value="KTR SYSTEM POTASSIUM UPTAKE PROTEIN C"/>
    <property type="match status" value="1"/>
</dbReference>
<dbReference type="Gene3D" id="3.40.50.720">
    <property type="entry name" value="NAD(P)-binding Rossmann-like Domain"/>
    <property type="match status" value="1"/>
</dbReference>
<reference evidence="3 4" key="1">
    <citation type="submission" date="2014-12" db="EMBL/GenBank/DDBJ databases">
        <title>Draft genome sequences of 10 type strains of Lactococcus.</title>
        <authorList>
            <person name="Sun Z."/>
            <person name="Zhong Z."/>
            <person name="Liu W."/>
            <person name="Zhang W."/>
            <person name="Zhang H."/>
        </authorList>
    </citation>
    <scope>NUCLEOTIDE SEQUENCE [LARGE SCALE GENOMIC DNA]</scope>
    <source>
        <strain evidence="3 4">JCM 16395</strain>
    </source>
</reference>
<keyword evidence="4" id="KW-1185">Reference proteome</keyword>
<dbReference type="PROSITE" id="PS51202">
    <property type="entry name" value="RCK_C"/>
    <property type="match status" value="1"/>
</dbReference>
<dbReference type="SUPFAM" id="SSF116726">
    <property type="entry name" value="TrkA C-terminal domain-like"/>
    <property type="match status" value="1"/>
</dbReference>
<dbReference type="InterPro" id="IPR003148">
    <property type="entry name" value="RCK_N"/>
</dbReference>
<dbReference type="EMBL" id="JXJU01000002">
    <property type="protein sequence ID" value="PCS01045.1"/>
    <property type="molecule type" value="Genomic_DNA"/>
</dbReference>
<protein>
    <submittedName>
        <fullName evidence="3">K+ transport system</fullName>
    </submittedName>
</protein>
<dbReference type="PANTHER" id="PTHR43833">
    <property type="entry name" value="POTASSIUM CHANNEL PROTEIN 2-RELATED-RELATED"/>
    <property type="match status" value="1"/>
</dbReference>
<feature type="domain" description="RCK C-terminal" evidence="2">
    <location>
        <begin position="142"/>
        <end position="225"/>
    </location>
</feature>
<evidence type="ECO:0000259" key="1">
    <source>
        <dbReference type="PROSITE" id="PS51201"/>
    </source>
</evidence>
<dbReference type="GO" id="GO:0006813">
    <property type="term" value="P:potassium ion transport"/>
    <property type="evidence" value="ECO:0007669"/>
    <property type="project" value="InterPro"/>
</dbReference>
<sequence length="228" mass="26070">MKQHWKSKSILVIGLGKFGRYLALKMQELGNEVMVVDKGEEEAQKMSDLIDDIFIGDCTNESVLKSLGIMDFDMCFVTIGENFEASITITMLLKKLDAKYIVVKTGSDLQSELLRKIGADEIIYPERELAEKLALKYHANYMFKSYLELSDEYSIVEMEVPKQWWEKSLIELDIRKTFNLNIVAIKNEENITVVPEADYRFKANDIMVVVGKQSAIGHSAKDILDQIK</sequence>
<dbReference type="InterPro" id="IPR006037">
    <property type="entry name" value="RCK_C"/>
</dbReference>
<dbReference type="Pfam" id="PF02080">
    <property type="entry name" value="TrkA_C"/>
    <property type="match status" value="1"/>
</dbReference>
<evidence type="ECO:0000313" key="3">
    <source>
        <dbReference type="EMBL" id="PCS01045.1"/>
    </source>
</evidence>